<dbReference type="EMBL" id="CP144104">
    <property type="protein sequence ID" value="WWC90421.1"/>
    <property type="molecule type" value="Genomic_DNA"/>
</dbReference>
<evidence type="ECO:0000313" key="1">
    <source>
        <dbReference type="EMBL" id="WWC90421.1"/>
    </source>
</evidence>
<name>A0AAX4JYD3_9TREE</name>
<dbReference type="AlphaFoldDB" id="A0AAX4JYD3"/>
<protein>
    <submittedName>
        <fullName evidence="1">Uncharacterized protein</fullName>
    </submittedName>
</protein>
<dbReference type="Proteomes" id="UP001355207">
    <property type="component" value="Chromosome 7"/>
</dbReference>
<dbReference type="GeneID" id="91096026"/>
<dbReference type="RefSeq" id="XP_066077184.1">
    <property type="nucleotide sequence ID" value="XM_066221087.1"/>
</dbReference>
<organism evidence="1 2">
    <name type="scientific">Kwoniella dendrophila CBS 6074</name>
    <dbReference type="NCBI Taxonomy" id="1295534"/>
    <lineage>
        <taxon>Eukaryota</taxon>
        <taxon>Fungi</taxon>
        <taxon>Dikarya</taxon>
        <taxon>Basidiomycota</taxon>
        <taxon>Agaricomycotina</taxon>
        <taxon>Tremellomycetes</taxon>
        <taxon>Tremellales</taxon>
        <taxon>Cryptococcaceae</taxon>
        <taxon>Kwoniella</taxon>
    </lineage>
</organism>
<evidence type="ECO:0000313" key="2">
    <source>
        <dbReference type="Proteomes" id="UP001355207"/>
    </source>
</evidence>
<reference evidence="1 2" key="1">
    <citation type="submission" date="2024-01" db="EMBL/GenBank/DDBJ databases">
        <title>Comparative genomics of Cryptococcus and Kwoniella reveals pathogenesis evolution and contrasting modes of karyotype evolution via chromosome fusion or intercentromeric recombination.</title>
        <authorList>
            <person name="Coelho M.A."/>
            <person name="David-Palma M."/>
            <person name="Shea T."/>
            <person name="Bowers K."/>
            <person name="McGinley-Smith S."/>
            <person name="Mohammad A.W."/>
            <person name="Gnirke A."/>
            <person name="Yurkov A.M."/>
            <person name="Nowrousian M."/>
            <person name="Sun S."/>
            <person name="Cuomo C.A."/>
            <person name="Heitman J."/>
        </authorList>
    </citation>
    <scope>NUCLEOTIDE SEQUENCE [LARGE SCALE GENOMIC DNA]</scope>
    <source>
        <strain evidence="1 2">CBS 6074</strain>
    </source>
</reference>
<sequence length="148" mass="17302">MVEDPFLESSIVNYSTQISNSIYFKRKWYFHDGLKTDLVRFDHPLTQRDHNKCLEILFEQLKVYITKPSSRIEAFDLKAIKIYNPLFDHVSISDLVSYARRVSPDMVIATEDEIDRSGWGWSSAEEEATHLVCGYSDCDFPYMDDDDD</sequence>
<proteinExistence type="predicted"/>
<keyword evidence="2" id="KW-1185">Reference proteome</keyword>
<gene>
    <name evidence="1" type="ORF">L201_005356</name>
</gene>
<accession>A0AAX4JYD3</accession>